<organism evidence="1 2">
    <name type="scientific">Avena sativa</name>
    <name type="common">Oat</name>
    <dbReference type="NCBI Taxonomy" id="4498"/>
    <lineage>
        <taxon>Eukaryota</taxon>
        <taxon>Viridiplantae</taxon>
        <taxon>Streptophyta</taxon>
        <taxon>Embryophyta</taxon>
        <taxon>Tracheophyta</taxon>
        <taxon>Spermatophyta</taxon>
        <taxon>Magnoliopsida</taxon>
        <taxon>Liliopsida</taxon>
        <taxon>Poales</taxon>
        <taxon>Poaceae</taxon>
        <taxon>BOP clade</taxon>
        <taxon>Pooideae</taxon>
        <taxon>Poodae</taxon>
        <taxon>Poeae</taxon>
        <taxon>Poeae Chloroplast Group 1 (Aveneae type)</taxon>
        <taxon>Aveninae</taxon>
        <taxon>Avena</taxon>
    </lineage>
</organism>
<proteinExistence type="predicted"/>
<reference evidence="1" key="1">
    <citation type="submission" date="2021-05" db="EMBL/GenBank/DDBJ databases">
        <authorList>
            <person name="Scholz U."/>
            <person name="Mascher M."/>
            <person name="Fiebig A."/>
        </authorList>
    </citation>
    <scope>NUCLEOTIDE SEQUENCE [LARGE SCALE GENOMIC DNA]</scope>
</reference>
<evidence type="ECO:0000313" key="2">
    <source>
        <dbReference type="Proteomes" id="UP001732700"/>
    </source>
</evidence>
<name>A0ACD5TDA8_AVESA</name>
<sequence>MFYSHQLLARKAPLGQIWMAATLHAKINRKRLDKLDIIQICEEILNPSVPMALRLSGILMGGVVIVYQRKVKLLYDDVSRLLVEINEAWKIRPADHTVLPKGKSQAKYEAVTLPENMMDMEVEQPMLFMDSDTAKFRGMRLEDLDEQYVNVNLDDDLSRAEHHHQAEAVNITLVDNFGSGLAETDIFNRFERFDIADDDTTVNITPDEHPQAPSTLIPSPPRQEDPPQQQEQYQAAPSPNHEEPQRGNSLNEQQEQKMKGKQPAKPSTKRKARGKAPQVIVDNQTMIPGNIYQTWLKDPSSLVSKRRRVGSKINLIRTTRIGDLMNMPPVALISCSENSPELYYPKQLMQLWKECTEAKSPKPSSSGEKPSSSSQEQHPRNSPPQPQEEFQKEMGAQPMDTDSIEKIRGNRSGEFEKVYGSLHGDRSVTPGSPGLSHRSASSSGGTGRGGFLPLEPEIPLQSGSGRSKRRQLSSGGGLGNLDPVEEEFPLEQELRDFKLRRLSNIGPTPDLLEETEPTQTPFQKQSAPDEITESIHSYLKLHFDSPGAPQSESLSHLADGMTAARAARLFYQACVLATLDRIKVTQVEPYGPILISRGPNM</sequence>
<evidence type="ECO:0000313" key="1">
    <source>
        <dbReference type="EnsemblPlants" id="AVESA.00010b.r2.1AG0033910.1.CDS"/>
    </source>
</evidence>
<keyword evidence="2" id="KW-1185">Reference proteome</keyword>
<dbReference type="EnsemblPlants" id="AVESA.00010b.r2.1AG0033910.1">
    <property type="protein sequence ID" value="AVESA.00010b.r2.1AG0033910.1.CDS"/>
    <property type="gene ID" value="AVESA.00010b.r2.1AG0033910"/>
</dbReference>
<reference evidence="1" key="2">
    <citation type="submission" date="2025-09" db="UniProtKB">
        <authorList>
            <consortium name="EnsemblPlants"/>
        </authorList>
    </citation>
    <scope>IDENTIFICATION</scope>
</reference>
<protein>
    <submittedName>
        <fullName evidence="1">Uncharacterized protein</fullName>
    </submittedName>
</protein>
<dbReference type="Proteomes" id="UP001732700">
    <property type="component" value="Chromosome 1A"/>
</dbReference>
<accession>A0ACD5TDA8</accession>